<feature type="compositionally biased region" description="Low complexity" evidence="1">
    <location>
        <begin position="25"/>
        <end position="87"/>
    </location>
</feature>
<keyword evidence="4" id="KW-1185">Reference proteome</keyword>
<accession>A0A5C8Z0M1</accession>
<feature type="signal peptide" evidence="2">
    <location>
        <begin position="1"/>
        <end position="21"/>
    </location>
</feature>
<comment type="caution">
    <text evidence="3">The sequence shown here is derived from an EMBL/GenBank/DDBJ whole genome shotgun (WGS) entry which is preliminary data.</text>
</comment>
<dbReference type="PROSITE" id="PS51257">
    <property type="entry name" value="PROKAR_LIPOPROTEIN"/>
    <property type="match status" value="1"/>
</dbReference>
<organism evidence="3 4">
    <name type="scientific">Quadrisphaera setariae</name>
    <dbReference type="NCBI Taxonomy" id="2593304"/>
    <lineage>
        <taxon>Bacteria</taxon>
        <taxon>Bacillati</taxon>
        <taxon>Actinomycetota</taxon>
        <taxon>Actinomycetes</taxon>
        <taxon>Kineosporiales</taxon>
        <taxon>Kineosporiaceae</taxon>
        <taxon>Quadrisphaera</taxon>
    </lineage>
</organism>
<dbReference type="Proteomes" id="UP000321234">
    <property type="component" value="Unassembled WGS sequence"/>
</dbReference>
<dbReference type="RefSeq" id="WP_147928476.1">
    <property type="nucleotide sequence ID" value="NZ_VKAC01000019.1"/>
</dbReference>
<evidence type="ECO:0000256" key="1">
    <source>
        <dbReference type="SAM" id="MobiDB-lite"/>
    </source>
</evidence>
<protein>
    <recommendedName>
        <fullName evidence="5">LGFP repeat-containing protein</fullName>
    </recommendedName>
</protein>
<sequence length="300" mass="31210">MRRAPGAALLAALLAAVLTSAALGSCSAPRSPRSAPATSTASTAPTASAGSATSTVPAPTSPGAASTGTATTVDGAPSSPSRTSSTTGRYPLHTGVVATTFWVGEVFDPDAPDGSQVLSAYDDHWLASYGGCDGVVVDGVCTTERRTAANGYFPTSMAPRQNPFYLDLPFDDVNDPTAAAQRADVVPWAREPRYAAALADPGRSLMKDRWVAVRKDGRTCYGQVQDAGPGEYADARYVFGDGDVRPANRRYNGAGMDVSPALNGCLGFAELDGEDDVVDWWFVDDADVPPGPWTRLVTRG</sequence>
<proteinExistence type="predicted"/>
<evidence type="ECO:0000256" key="2">
    <source>
        <dbReference type="SAM" id="SignalP"/>
    </source>
</evidence>
<dbReference type="InterPro" id="IPR017850">
    <property type="entry name" value="Alkaline_phosphatase_core_sf"/>
</dbReference>
<dbReference type="EMBL" id="VKAC01000019">
    <property type="protein sequence ID" value="TXR51682.1"/>
    <property type="molecule type" value="Genomic_DNA"/>
</dbReference>
<evidence type="ECO:0008006" key="5">
    <source>
        <dbReference type="Google" id="ProtNLM"/>
    </source>
</evidence>
<evidence type="ECO:0000313" key="4">
    <source>
        <dbReference type="Proteomes" id="UP000321234"/>
    </source>
</evidence>
<dbReference type="AlphaFoldDB" id="A0A5C8Z0M1"/>
<feature type="chain" id="PRO_5038842878" description="LGFP repeat-containing protein" evidence="2">
    <location>
        <begin position="22"/>
        <end position="300"/>
    </location>
</feature>
<keyword evidence="2" id="KW-0732">Signal</keyword>
<dbReference type="OrthoDB" id="186568at2"/>
<gene>
    <name evidence="3" type="ORF">FMM08_21900</name>
</gene>
<name>A0A5C8Z0M1_9ACTN</name>
<evidence type="ECO:0000313" key="3">
    <source>
        <dbReference type="EMBL" id="TXR51682.1"/>
    </source>
</evidence>
<reference evidence="3 4" key="1">
    <citation type="submission" date="2019-07" db="EMBL/GenBank/DDBJ databases">
        <title>Quadrisphaera sp. strain DD2A genome sequencing and assembly.</title>
        <authorList>
            <person name="Kim I."/>
        </authorList>
    </citation>
    <scope>NUCLEOTIDE SEQUENCE [LARGE SCALE GENOMIC DNA]</scope>
    <source>
        <strain evidence="3 4">DD2A</strain>
    </source>
</reference>
<dbReference type="SUPFAM" id="SSF53649">
    <property type="entry name" value="Alkaline phosphatase-like"/>
    <property type="match status" value="1"/>
</dbReference>
<feature type="region of interest" description="Disordered" evidence="1">
    <location>
        <begin position="25"/>
        <end position="90"/>
    </location>
</feature>